<dbReference type="PANTHER" id="PTHR30055:SF234">
    <property type="entry name" value="HTH-TYPE TRANSCRIPTIONAL REGULATOR BETI"/>
    <property type="match status" value="1"/>
</dbReference>
<comment type="caution">
    <text evidence="7">The sequence shown here is derived from an EMBL/GenBank/DDBJ whole genome shotgun (WGS) entry which is preliminary data.</text>
</comment>
<evidence type="ECO:0000313" key="8">
    <source>
        <dbReference type="Proteomes" id="UP000635606"/>
    </source>
</evidence>
<reference evidence="7" key="1">
    <citation type="submission" date="2021-01" db="EMBL/GenBank/DDBJ databases">
        <title>Whole genome shotgun sequence of Virgisporangium ochraceum NBRC 16418.</title>
        <authorList>
            <person name="Komaki H."/>
            <person name="Tamura T."/>
        </authorList>
    </citation>
    <scope>NUCLEOTIDE SEQUENCE</scope>
    <source>
        <strain evidence="7">NBRC 16418</strain>
    </source>
</reference>
<dbReference type="InterPro" id="IPR001647">
    <property type="entry name" value="HTH_TetR"/>
</dbReference>
<name>A0A8J4A2K9_9ACTN</name>
<dbReference type="Proteomes" id="UP000635606">
    <property type="component" value="Unassembled WGS sequence"/>
</dbReference>
<dbReference type="Gene3D" id="1.10.10.60">
    <property type="entry name" value="Homeodomain-like"/>
    <property type="match status" value="1"/>
</dbReference>
<feature type="region of interest" description="Disordered" evidence="5">
    <location>
        <begin position="195"/>
        <end position="215"/>
    </location>
</feature>
<dbReference type="InterPro" id="IPR041347">
    <property type="entry name" value="MftR_C"/>
</dbReference>
<feature type="compositionally biased region" description="Basic residues" evidence="5">
    <location>
        <begin position="201"/>
        <end position="215"/>
    </location>
</feature>
<dbReference type="PRINTS" id="PR00455">
    <property type="entry name" value="HTHTETR"/>
</dbReference>
<sequence length="215" mass="23878">MGLREQNARRARVTIADAALDLFDRQGYEATTMEQIAAAADVGTSTLYRYFPTKDSTLLRHPAFDARTLSDHLAARPDGEPVEEALGHALAGWLADLDGQLDTVARVRLQIDRNPNVRARVWDVWYRQRTILEQALAERLGVDPDALHVRVAAQTVLMVAQLALDQARSTVDPEPLTVHAERVVALLADGSVPLPRLTPRNQRRSKRPRRNAAIG</sequence>
<evidence type="ECO:0000259" key="6">
    <source>
        <dbReference type="PROSITE" id="PS50977"/>
    </source>
</evidence>
<feature type="domain" description="HTH tetR-type" evidence="6">
    <location>
        <begin position="9"/>
        <end position="69"/>
    </location>
</feature>
<dbReference type="Gene3D" id="1.10.357.10">
    <property type="entry name" value="Tetracycline Repressor, domain 2"/>
    <property type="match status" value="1"/>
</dbReference>
<dbReference type="Pfam" id="PF00440">
    <property type="entry name" value="TetR_N"/>
    <property type="match status" value="1"/>
</dbReference>
<dbReference type="Pfam" id="PF17754">
    <property type="entry name" value="TetR_C_14"/>
    <property type="match status" value="1"/>
</dbReference>
<evidence type="ECO:0000256" key="1">
    <source>
        <dbReference type="ARBA" id="ARBA00023015"/>
    </source>
</evidence>
<gene>
    <name evidence="7" type="ORF">Voc01_089130</name>
</gene>
<evidence type="ECO:0000256" key="2">
    <source>
        <dbReference type="ARBA" id="ARBA00023125"/>
    </source>
</evidence>
<dbReference type="RefSeq" id="WP_203933809.1">
    <property type="nucleotide sequence ID" value="NZ_BOPH01000128.1"/>
</dbReference>
<dbReference type="GO" id="GO:0003700">
    <property type="term" value="F:DNA-binding transcription factor activity"/>
    <property type="evidence" value="ECO:0007669"/>
    <property type="project" value="TreeGrafter"/>
</dbReference>
<keyword evidence="3" id="KW-0804">Transcription</keyword>
<evidence type="ECO:0000313" key="7">
    <source>
        <dbReference type="EMBL" id="GIJ73996.1"/>
    </source>
</evidence>
<evidence type="ECO:0000256" key="4">
    <source>
        <dbReference type="PROSITE-ProRule" id="PRU00335"/>
    </source>
</evidence>
<evidence type="ECO:0000256" key="5">
    <source>
        <dbReference type="SAM" id="MobiDB-lite"/>
    </source>
</evidence>
<dbReference type="PANTHER" id="PTHR30055">
    <property type="entry name" value="HTH-TYPE TRANSCRIPTIONAL REGULATOR RUTR"/>
    <property type="match status" value="1"/>
</dbReference>
<keyword evidence="1" id="KW-0805">Transcription regulation</keyword>
<dbReference type="InterPro" id="IPR009057">
    <property type="entry name" value="Homeodomain-like_sf"/>
</dbReference>
<feature type="DNA-binding region" description="H-T-H motif" evidence="4">
    <location>
        <begin position="32"/>
        <end position="51"/>
    </location>
</feature>
<keyword evidence="8" id="KW-1185">Reference proteome</keyword>
<proteinExistence type="predicted"/>
<keyword evidence="2 4" id="KW-0238">DNA-binding</keyword>
<dbReference type="GO" id="GO:0000976">
    <property type="term" value="F:transcription cis-regulatory region binding"/>
    <property type="evidence" value="ECO:0007669"/>
    <property type="project" value="TreeGrafter"/>
</dbReference>
<accession>A0A8J4A2K9</accession>
<protein>
    <recommendedName>
        <fullName evidence="6">HTH tetR-type domain-containing protein</fullName>
    </recommendedName>
</protein>
<organism evidence="7 8">
    <name type="scientific">Virgisporangium ochraceum</name>
    <dbReference type="NCBI Taxonomy" id="65505"/>
    <lineage>
        <taxon>Bacteria</taxon>
        <taxon>Bacillati</taxon>
        <taxon>Actinomycetota</taxon>
        <taxon>Actinomycetes</taxon>
        <taxon>Micromonosporales</taxon>
        <taxon>Micromonosporaceae</taxon>
        <taxon>Virgisporangium</taxon>
    </lineage>
</organism>
<dbReference type="SUPFAM" id="SSF46689">
    <property type="entry name" value="Homeodomain-like"/>
    <property type="match status" value="1"/>
</dbReference>
<dbReference type="PROSITE" id="PS50977">
    <property type="entry name" value="HTH_TETR_2"/>
    <property type="match status" value="1"/>
</dbReference>
<evidence type="ECO:0000256" key="3">
    <source>
        <dbReference type="ARBA" id="ARBA00023163"/>
    </source>
</evidence>
<dbReference type="AlphaFoldDB" id="A0A8J4A2K9"/>
<dbReference type="InterPro" id="IPR050109">
    <property type="entry name" value="HTH-type_TetR-like_transc_reg"/>
</dbReference>
<dbReference type="EMBL" id="BOPH01000128">
    <property type="protein sequence ID" value="GIJ73996.1"/>
    <property type="molecule type" value="Genomic_DNA"/>
</dbReference>